<dbReference type="InParanoid" id="B3MXL2"/>
<dbReference type="InterPro" id="IPR012132">
    <property type="entry name" value="GMC_OxRdtase"/>
</dbReference>
<evidence type="ECO:0000313" key="8">
    <source>
        <dbReference type="EMBL" id="EDV38477.2"/>
    </source>
</evidence>
<evidence type="ECO:0000256" key="1">
    <source>
        <dbReference type="ARBA" id="ARBA00001974"/>
    </source>
</evidence>
<feature type="domain" description="Glucose-methanol-choline oxidoreductase C-terminal" evidence="7">
    <location>
        <begin position="457"/>
        <end position="594"/>
    </location>
</feature>
<evidence type="ECO:0000256" key="2">
    <source>
        <dbReference type="ARBA" id="ARBA00010790"/>
    </source>
</evidence>
<sequence length="615" mass="67557">MVLTLAPGGSLAQFTVDSNGYGLGLMESVATALNSASLALANSSAWPPQHDPLEEVESYDYIVIGAGSAGSIVASRLSEGCGARILLLEAGQLPPLESEMFALSGSLHQDERYMFLDRAEENPNCCRAMKPPLGCSWWHGRMMGGTGAINGNIFIPSTPRNFDRWNSSLWSWSAVQGSYRRLLGELNLSYFEVDRLNSKLANLVYSGVHEYGIPKVQKPLISGSSYGYTHRVPVTLNQARRASSGRLYLAREGVNRRTNLKVVRGAEAQRILFQDNRAIGVTYSLNSRLYTARASREVISSAGTLNSAKMLLLSGIGPREELQKWGIPLVKDLPVGLNLQDHGMLPLFLVFGRNCEVNSTIVGVGQPSDPLSVTKYLLESHQGPLATGLSMMGFINARLPKSRSAEPDLHVVAHTLLPKGSTGSFGYLGFRDELVEAQKDILQDADLLQIMGSLLKPLAKSRVLLRSRNPSDSPKIENHYGESPKDQETLLHFVRFIQDLARTPSFSRCGLHLWLPPLPECQDQPPDSDSYWLCYIRSFYVGAWHSVGTCRLGQGGVVDERLRVRGIRGLRVVDASIMPELPAGNTNGPAMIIGERAAQLILEDRRENNEVFQQS</sequence>
<dbReference type="Gene3D" id="3.30.560.10">
    <property type="entry name" value="Glucose Oxidase, domain 3"/>
    <property type="match status" value="1"/>
</dbReference>
<reference evidence="8 9" key="1">
    <citation type="journal article" date="2007" name="Nature">
        <title>Evolution of genes and genomes on the Drosophila phylogeny.</title>
        <authorList>
            <consortium name="Drosophila 12 Genomes Consortium"/>
            <person name="Clark A.G."/>
            <person name="Eisen M.B."/>
            <person name="Smith D.R."/>
            <person name="Bergman C.M."/>
            <person name="Oliver B."/>
            <person name="Markow T.A."/>
            <person name="Kaufman T.C."/>
            <person name="Kellis M."/>
            <person name="Gelbart W."/>
            <person name="Iyer V.N."/>
            <person name="Pollard D.A."/>
            <person name="Sackton T.B."/>
            <person name="Larracuente A.M."/>
            <person name="Singh N.D."/>
            <person name="Abad J.P."/>
            <person name="Abt D.N."/>
            <person name="Adryan B."/>
            <person name="Aguade M."/>
            <person name="Akashi H."/>
            <person name="Anderson W.W."/>
            <person name="Aquadro C.F."/>
            <person name="Ardell D.H."/>
            <person name="Arguello R."/>
            <person name="Artieri C.G."/>
            <person name="Barbash D.A."/>
            <person name="Barker D."/>
            <person name="Barsanti P."/>
            <person name="Batterham P."/>
            <person name="Batzoglou S."/>
            <person name="Begun D."/>
            <person name="Bhutkar A."/>
            <person name="Blanco E."/>
            <person name="Bosak S.A."/>
            <person name="Bradley R.K."/>
            <person name="Brand A.D."/>
            <person name="Brent M.R."/>
            <person name="Brooks A.N."/>
            <person name="Brown R.H."/>
            <person name="Butlin R.K."/>
            <person name="Caggese C."/>
            <person name="Calvi B.R."/>
            <person name="Bernardo de Carvalho A."/>
            <person name="Caspi A."/>
            <person name="Castrezana S."/>
            <person name="Celniker S.E."/>
            <person name="Chang J.L."/>
            <person name="Chapple C."/>
            <person name="Chatterji S."/>
            <person name="Chinwalla A."/>
            <person name="Civetta A."/>
            <person name="Clifton S.W."/>
            <person name="Comeron J.M."/>
            <person name="Costello J.C."/>
            <person name="Coyne J.A."/>
            <person name="Daub J."/>
            <person name="David R.G."/>
            <person name="Delcher A.L."/>
            <person name="Delehaunty K."/>
            <person name="Do C.B."/>
            <person name="Ebling H."/>
            <person name="Edwards K."/>
            <person name="Eickbush T."/>
            <person name="Evans J.D."/>
            <person name="Filipski A."/>
            <person name="Findeiss S."/>
            <person name="Freyhult E."/>
            <person name="Fulton L."/>
            <person name="Fulton R."/>
            <person name="Garcia A.C."/>
            <person name="Gardiner A."/>
            <person name="Garfield D.A."/>
            <person name="Garvin B.E."/>
            <person name="Gibson G."/>
            <person name="Gilbert D."/>
            <person name="Gnerre S."/>
            <person name="Godfrey J."/>
            <person name="Good R."/>
            <person name="Gotea V."/>
            <person name="Gravely B."/>
            <person name="Greenberg A.J."/>
            <person name="Griffiths-Jones S."/>
            <person name="Gross S."/>
            <person name="Guigo R."/>
            <person name="Gustafson E.A."/>
            <person name="Haerty W."/>
            <person name="Hahn M.W."/>
            <person name="Halligan D.L."/>
            <person name="Halpern A.L."/>
            <person name="Halter G.M."/>
            <person name="Han M.V."/>
            <person name="Heger A."/>
            <person name="Hillier L."/>
            <person name="Hinrichs A.S."/>
            <person name="Holmes I."/>
            <person name="Hoskins R.A."/>
            <person name="Hubisz M.J."/>
            <person name="Hultmark D."/>
            <person name="Huntley M.A."/>
            <person name="Jaffe D.B."/>
            <person name="Jagadeeshan S."/>
            <person name="Jeck W.R."/>
            <person name="Johnson J."/>
            <person name="Jones C.D."/>
            <person name="Jordan W.C."/>
            <person name="Karpen G.H."/>
            <person name="Kataoka E."/>
            <person name="Keightley P.D."/>
            <person name="Kheradpour P."/>
            <person name="Kirkness E.F."/>
            <person name="Koerich L.B."/>
            <person name="Kristiansen K."/>
            <person name="Kudrna D."/>
            <person name="Kulathinal R.J."/>
            <person name="Kumar S."/>
            <person name="Kwok R."/>
            <person name="Lander E."/>
            <person name="Langley C.H."/>
            <person name="Lapoint R."/>
            <person name="Lazzaro B.P."/>
            <person name="Lee S.J."/>
            <person name="Levesque L."/>
            <person name="Li R."/>
            <person name="Lin C.F."/>
            <person name="Lin M.F."/>
            <person name="Lindblad-Toh K."/>
            <person name="Llopart A."/>
            <person name="Long M."/>
            <person name="Low L."/>
            <person name="Lozovsky E."/>
            <person name="Lu J."/>
            <person name="Luo M."/>
            <person name="Machado C.A."/>
            <person name="Makalowski W."/>
            <person name="Marzo M."/>
            <person name="Matsuda M."/>
            <person name="Matzkin L."/>
            <person name="McAllister B."/>
            <person name="McBride C.S."/>
            <person name="McKernan B."/>
            <person name="McKernan K."/>
            <person name="Mendez-Lago M."/>
            <person name="Minx P."/>
            <person name="Mollenhauer M.U."/>
            <person name="Montooth K."/>
            <person name="Mount S.M."/>
            <person name="Mu X."/>
            <person name="Myers E."/>
            <person name="Negre B."/>
            <person name="Newfeld S."/>
            <person name="Nielsen R."/>
            <person name="Noor M.A."/>
            <person name="O'Grady P."/>
            <person name="Pachter L."/>
            <person name="Papaceit M."/>
            <person name="Parisi M.J."/>
            <person name="Parisi M."/>
            <person name="Parts L."/>
            <person name="Pedersen J.S."/>
            <person name="Pesole G."/>
            <person name="Phillippy A.M."/>
            <person name="Ponting C.P."/>
            <person name="Pop M."/>
            <person name="Porcelli D."/>
            <person name="Powell J.R."/>
            <person name="Prohaska S."/>
            <person name="Pruitt K."/>
            <person name="Puig M."/>
            <person name="Quesneville H."/>
            <person name="Ram K.R."/>
            <person name="Rand D."/>
            <person name="Rasmussen M.D."/>
            <person name="Reed L.K."/>
            <person name="Reenan R."/>
            <person name="Reily A."/>
            <person name="Remington K.A."/>
            <person name="Rieger T.T."/>
            <person name="Ritchie M.G."/>
            <person name="Robin C."/>
            <person name="Rogers Y.H."/>
            <person name="Rohde C."/>
            <person name="Rozas J."/>
            <person name="Rubenfield M.J."/>
            <person name="Ruiz A."/>
            <person name="Russo S."/>
            <person name="Salzberg S.L."/>
            <person name="Sanchez-Gracia A."/>
            <person name="Saranga D.J."/>
            <person name="Sato H."/>
            <person name="Schaeffer S.W."/>
            <person name="Schatz M.C."/>
            <person name="Schlenke T."/>
            <person name="Schwartz R."/>
            <person name="Segarra C."/>
            <person name="Singh R.S."/>
            <person name="Sirot L."/>
            <person name="Sirota M."/>
            <person name="Sisneros N.B."/>
            <person name="Smith C.D."/>
            <person name="Smith T.F."/>
            <person name="Spieth J."/>
            <person name="Stage D.E."/>
            <person name="Stark A."/>
            <person name="Stephan W."/>
            <person name="Strausberg R.L."/>
            <person name="Strempel S."/>
            <person name="Sturgill D."/>
            <person name="Sutton G."/>
            <person name="Sutton G.G."/>
            <person name="Tao W."/>
            <person name="Teichmann S."/>
            <person name="Tobari Y.N."/>
            <person name="Tomimura Y."/>
            <person name="Tsolas J.M."/>
            <person name="Valente V.L."/>
            <person name="Venter E."/>
            <person name="Venter J.C."/>
            <person name="Vicario S."/>
            <person name="Vieira F.G."/>
            <person name="Vilella A.J."/>
            <person name="Villasante A."/>
            <person name="Walenz B."/>
            <person name="Wang J."/>
            <person name="Wasserman M."/>
            <person name="Watts T."/>
            <person name="Wilson D."/>
            <person name="Wilson R.K."/>
            <person name="Wing R.A."/>
            <person name="Wolfner M.F."/>
            <person name="Wong A."/>
            <person name="Wong G.K."/>
            <person name="Wu C.I."/>
            <person name="Wu G."/>
            <person name="Yamamoto D."/>
            <person name="Yang H.P."/>
            <person name="Yang S.P."/>
            <person name="Yorke J.A."/>
            <person name="Yoshida K."/>
            <person name="Zdobnov E."/>
            <person name="Zhang P."/>
            <person name="Zhang Y."/>
            <person name="Zimin A.V."/>
            <person name="Baldwin J."/>
            <person name="Abdouelleil A."/>
            <person name="Abdulkadir J."/>
            <person name="Abebe A."/>
            <person name="Abera B."/>
            <person name="Abreu J."/>
            <person name="Acer S.C."/>
            <person name="Aftuck L."/>
            <person name="Alexander A."/>
            <person name="An P."/>
            <person name="Anderson E."/>
            <person name="Anderson S."/>
            <person name="Arachi H."/>
            <person name="Azer M."/>
            <person name="Bachantsang P."/>
            <person name="Barry A."/>
            <person name="Bayul T."/>
            <person name="Berlin A."/>
            <person name="Bessette D."/>
            <person name="Bloom T."/>
            <person name="Blye J."/>
            <person name="Boguslavskiy L."/>
            <person name="Bonnet C."/>
            <person name="Boukhgalter B."/>
            <person name="Bourzgui I."/>
            <person name="Brown A."/>
            <person name="Cahill P."/>
            <person name="Channer S."/>
            <person name="Cheshatsang Y."/>
            <person name="Chuda L."/>
            <person name="Citroen M."/>
            <person name="Collymore A."/>
            <person name="Cooke P."/>
            <person name="Costello M."/>
            <person name="D'Aco K."/>
            <person name="Daza R."/>
            <person name="De Haan G."/>
            <person name="DeGray S."/>
            <person name="DeMaso C."/>
            <person name="Dhargay N."/>
            <person name="Dooley K."/>
            <person name="Dooley E."/>
            <person name="Doricent M."/>
            <person name="Dorje P."/>
            <person name="Dorjee K."/>
            <person name="Dupes A."/>
            <person name="Elong R."/>
            <person name="Falk J."/>
            <person name="Farina A."/>
            <person name="Faro S."/>
            <person name="Ferguson D."/>
            <person name="Fisher S."/>
            <person name="Foley C.D."/>
            <person name="Franke A."/>
            <person name="Friedrich D."/>
            <person name="Gadbois L."/>
            <person name="Gearin G."/>
            <person name="Gearin C.R."/>
            <person name="Giannoukos G."/>
            <person name="Goode T."/>
            <person name="Graham J."/>
            <person name="Grandbois E."/>
            <person name="Grewal S."/>
            <person name="Gyaltsen K."/>
            <person name="Hafez N."/>
            <person name="Hagos B."/>
            <person name="Hall J."/>
            <person name="Henson C."/>
            <person name="Hollinger A."/>
            <person name="Honan T."/>
            <person name="Huard M.D."/>
            <person name="Hughes L."/>
            <person name="Hurhula B."/>
            <person name="Husby M.E."/>
            <person name="Kamat A."/>
            <person name="Kanga B."/>
            <person name="Kashin S."/>
            <person name="Khazanovich D."/>
            <person name="Kisner P."/>
            <person name="Lance K."/>
            <person name="Lara M."/>
            <person name="Lee W."/>
            <person name="Lennon N."/>
            <person name="Letendre F."/>
            <person name="LeVine R."/>
            <person name="Lipovsky A."/>
            <person name="Liu X."/>
            <person name="Liu J."/>
            <person name="Liu S."/>
            <person name="Lokyitsang T."/>
            <person name="Lokyitsang Y."/>
            <person name="Lubonja R."/>
            <person name="Lui A."/>
            <person name="MacDonald P."/>
            <person name="Magnisalis V."/>
            <person name="Maru K."/>
            <person name="Matthews C."/>
            <person name="McCusker W."/>
            <person name="McDonough S."/>
            <person name="Mehta T."/>
            <person name="Meldrim J."/>
            <person name="Meneus L."/>
            <person name="Mihai O."/>
            <person name="Mihalev A."/>
            <person name="Mihova T."/>
            <person name="Mittelman R."/>
            <person name="Mlenga V."/>
            <person name="Montmayeur A."/>
            <person name="Mulrain L."/>
            <person name="Navidi A."/>
            <person name="Naylor J."/>
            <person name="Negash T."/>
            <person name="Nguyen T."/>
            <person name="Nguyen N."/>
            <person name="Nicol R."/>
            <person name="Norbu C."/>
            <person name="Norbu N."/>
            <person name="Novod N."/>
            <person name="O'Neill B."/>
            <person name="Osman S."/>
            <person name="Markiewicz E."/>
            <person name="Oyono O.L."/>
            <person name="Patti C."/>
            <person name="Phunkhang P."/>
            <person name="Pierre F."/>
            <person name="Priest M."/>
            <person name="Raghuraman S."/>
            <person name="Rege F."/>
            <person name="Reyes R."/>
            <person name="Rise C."/>
            <person name="Rogov P."/>
            <person name="Ross K."/>
            <person name="Ryan E."/>
            <person name="Settipalli S."/>
            <person name="Shea T."/>
            <person name="Sherpa N."/>
            <person name="Shi L."/>
            <person name="Shih D."/>
            <person name="Sparrow T."/>
            <person name="Spaulding J."/>
            <person name="Stalker J."/>
            <person name="Stange-Thomann N."/>
            <person name="Stavropoulos S."/>
            <person name="Stone C."/>
            <person name="Strader C."/>
            <person name="Tesfaye S."/>
            <person name="Thomson T."/>
            <person name="Thoulutsang Y."/>
            <person name="Thoulutsang D."/>
            <person name="Topham K."/>
            <person name="Topping I."/>
            <person name="Tsamla T."/>
            <person name="Vassiliev H."/>
            <person name="Vo A."/>
            <person name="Wangchuk T."/>
            <person name="Wangdi T."/>
            <person name="Weiand M."/>
            <person name="Wilkinson J."/>
            <person name="Wilson A."/>
            <person name="Yadav S."/>
            <person name="Young G."/>
            <person name="Yu Q."/>
            <person name="Zembek L."/>
            <person name="Zhong D."/>
            <person name="Zimmer A."/>
            <person name="Zwirko Z."/>
            <person name="Jaffe D.B."/>
            <person name="Alvarez P."/>
            <person name="Brockman W."/>
            <person name="Butler J."/>
            <person name="Chin C."/>
            <person name="Gnerre S."/>
            <person name="Grabherr M."/>
            <person name="Kleber M."/>
            <person name="Mauceli E."/>
            <person name="MacCallum I."/>
        </authorList>
    </citation>
    <scope>NUCLEOTIDE SEQUENCE [LARGE SCALE GENOMIC DNA]</scope>
    <source>
        <strain evidence="9">Tucson 14024-0371.13</strain>
    </source>
</reference>
<dbReference type="EMBL" id="CH902630">
    <property type="protein sequence ID" value="EDV38477.2"/>
    <property type="molecule type" value="Genomic_DNA"/>
</dbReference>
<gene>
    <name evidence="8" type="primary">Dana\GF19423</name>
    <name evidence="8" type="synonym">dana_GLEANR_21464</name>
    <name evidence="8" type="ORF">GF19423</name>
</gene>
<dbReference type="FunCoup" id="B3MXL2">
    <property type="interactions" value="26"/>
</dbReference>
<dbReference type="OrthoDB" id="269227at2759"/>
<dbReference type="eggNOG" id="KOG1238">
    <property type="taxonomic scope" value="Eukaryota"/>
</dbReference>
<evidence type="ECO:0000256" key="4">
    <source>
        <dbReference type="ARBA" id="ARBA00022827"/>
    </source>
</evidence>
<evidence type="ECO:0000259" key="7">
    <source>
        <dbReference type="Pfam" id="PF05199"/>
    </source>
</evidence>
<keyword evidence="3" id="KW-0285">Flavoprotein</keyword>
<feature type="domain" description="Glucose-methanol-choline oxidoreductase N-terminal" evidence="6">
    <location>
        <begin position="59"/>
        <end position="342"/>
    </location>
</feature>
<evidence type="ECO:0000256" key="5">
    <source>
        <dbReference type="PIRSR" id="PIRSR000137-2"/>
    </source>
</evidence>
<dbReference type="PIRSF" id="PIRSF000137">
    <property type="entry name" value="Alcohol_oxidase"/>
    <property type="match status" value="1"/>
</dbReference>
<name>B3MXL2_DROAN</name>
<keyword evidence="4 5" id="KW-0274">FAD</keyword>
<dbReference type="KEGG" id="dan:6502182"/>
<dbReference type="PANTHER" id="PTHR11552">
    <property type="entry name" value="GLUCOSE-METHANOL-CHOLINE GMC OXIDOREDUCTASE"/>
    <property type="match status" value="1"/>
</dbReference>
<proteinExistence type="inferred from homology"/>
<dbReference type="InterPro" id="IPR007867">
    <property type="entry name" value="GMC_OxRtase_C"/>
</dbReference>
<dbReference type="Gene3D" id="3.50.50.60">
    <property type="entry name" value="FAD/NAD(P)-binding domain"/>
    <property type="match status" value="1"/>
</dbReference>
<dbReference type="STRING" id="7217.B3MXL2"/>
<dbReference type="GO" id="GO:0050660">
    <property type="term" value="F:flavin adenine dinucleotide binding"/>
    <property type="evidence" value="ECO:0007669"/>
    <property type="project" value="InterPro"/>
</dbReference>
<dbReference type="SUPFAM" id="SSF51905">
    <property type="entry name" value="FAD/NAD(P)-binding domain"/>
    <property type="match status" value="1"/>
</dbReference>
<keyword evidence="8" id="KW-0560">Oxidoreductase</keyword>
<evidence type="ECO:0000256" key="3">
    <source>
        <dbReference type="ARBA" id="ARBA00022630"/>
    </source>
</evidence>
<dbReference type="InterPro" id="IPR000172">
    <property type="entry name" value="GMC_OxRdtase_N"/>
</dbReference>
<dbReference type="GO" id="GO:0047875">
    <property type="term" value="F:ecdysone oxidase activity"/>
    <property type="evidence" value="ECO:0007669"/>
    <property type="project" value="EnsemblMetazoa"/>
</dbReference>
<dbReference type="GO" id="GO:0008205">
    <property type="term" value="P:ecdysone metabolic process"/>
    <property type="evidence" value="ECO:0007669"/>
    <property type="project" value="EnsemblMetazoa"/>
</dbReference>
<dbReference type="SUPFAM" id="SSF54373">
    <property type="entry name" value="FAD-linked reductases, C-terminal domain"/>
    <property type="match status" value="1"/>
</dbReference>
<dbReference type="Proteomes" id="UP000007801">
    <property type="component" value="Unassembled WGS sequence"/>
</dbReference>
<feature type="binding site" evidence="5">
    <location>
        <begin position="544"/>
        <end position="545"/>
    </location>
    <ligand>
        <name>FAD</name>
        <dbReference type="ChEBI" id="CHEBI:57692"/>
    </ligand>
</feature>
<evidence type="ECO:0000259" key="6">
    <source>
        <dbReference type="Pfam" id="PF00732"/>
    </source>
</evidence>
<dbReference type="Pfam" id="PF05199">
    <property type="entry name" value="GMC_oxred_C"/>
    <property type="match status" value="1"/>
</dbReference>
<evidence type="ECO:0000313" key="9">
    <source>
        <dbReference type="Proteomes" id="UP000007801"/>
    </source>
</evidence>
<comment type="similarity">
    <text evidence="2">Belongs to the GMC oxidoreductase family.</text>
</comment>
<dbReference type="GeneID" id="6502182"/>
<dbReference type="InterPro" id="IPR036188">
    <property type="entry name" value="FAD/NAD-bd_sf"/>
</dbReference>
<dbReference type="PANTHER" id="PTHR11552:SF147">
    <property type="entry name" value="CHOLINE DEHYDROGENASE, MITOCHONDRIAL"/>
    <property type="match status" value="1"/>
</dbReference>
<dbReference type="Pfam" id="PF00732">
    <property type="entry name" value="GMC_oxred_N"/>
    <property type="match status" value="1"/>
</dbReference>
<comment type="cofactor">
    <cofactor evidence="1 5">
        <name>FAD</name>
        <dbReference type="ChEBI" id="CHEBI:57692"/>
    </cofactor>
</comment>
<dbReference type="SMR" id="B3MXL2"/>
<feature type="binding site" evidence="5">
    <location>
        <position position="146"/>
    </location>
    <ligand>
        <name>FAD</name>
        <dbReference type="ChEBI" id="CHEBI:57692"/>
    </ligand>
</feature>
<accession>B3MXL2</accession>
<protein>
    <submittedName>
        <fullName evidence="8">Uncharacterized protein</fullName>
    </submittedName>
</protein>
<dbReference type="AlphaFoldDB" id="B3MXL2"/>
<keyword evidence="9" id="KW-1185">Reference proteome</keyword>
<dbReference type="HOGENOM" id="CLU_002865_7_1_1"/>
<organism evidence="8 9">
    <name type="scientific">Drosophila ananassae</name>
    <name type="common">Fruit fly</name>
    <dbReference type="NCBI Taxonomy" id="7217"/>
    <lineage>
        <taxon>Eukaryota</taxon>
        <taxon>Metazoa</taxon>
        <taxon>Ecdysozoa</taxon>
        <taxon>Arthropoda</taxon>
        <taxon>Hexapoda</taxon>
        <taxon>Insecta</taxon>
        <taxon>Pterygota</taxon>
        <taxon>Neoptera</taxon>
        <taxon>Endopterygota</taxon>
        <taxon>Diptera</taxon>
        <taxon>Brachycera</taxon>
        <taxon>Muscomorpha</taxon>
        <taxon>Ephydroidea</taxon>
        <taxon>Drosophilidae</taxon>
        <taxon>Drosophila</taxon>
        <taxon>Sophophora</taxon>
    </lineage>
</organism>